<dbReference type="EMBL" id="AYRZ02000011">
    <property type="protein sequence ID" value="PHT69473.1"/>
    <property type="molecule type" value="Genomic_DNA"/>
</dbReference>
<keyword evidence="2" id="KW-1185">Reference proteome</keyword>
<reference evidence="1 2" key="2">
    <citation type="journal article" date="2017" name="Genome Biol.">
        <title>New reference genome sequences of hot pepper reveal the massive evolution of plant disease-resistance genes by retroduplication.</title>
        <authorList>
            <person name="Kim S."/>
            <person name="Park J."/>
            <person name="Yeom S.I."/>
            <person name="Kim Y.M."/>
            <person name="Seo E."/>
            <person name="Kim K.T."/>
            <person name="Kim M.S."/>
            <person name="Lee J.M."/>
            <person name="Cheong K."/>
            <person name="Shin H.S."/>
            <person name="Kim S.B."/>
            <person name="Han K."/>
            <person name="Lee J."/>
            <person name="Park M."/>
            <person name="Lee H.A."/>
            <person name="Lee H.Y."/>
            <person name="Lee Y."/>
            <person name="Oh S."/>
            <person name="Lee J.H."/>
            <person name="Choi E."/>
            <person name="Choi E."/>
            <person name="Lee S.E."/>
            <person name="Jeon J."/>
            <person name="Kim H."/>
            <person name="Choi G."/>
            <person name="Song H."/>
            <person name="Lee J."/>
            <person name="Lee S.C."/>
            <person name="Kwon J.K."/>
            <person name="Lee H.Y."/>
            <person name="Koo N."/>
            <person name="Hong Y."/>
            <person name="Kim R.W."/>
            <person name="Kang W.H."/>
            <person name="Huh J.H."/>
            <person name="Kang B.C."/>
            <person name="Yang T.J."/>
            <person name="Lee Y.H."/>
            <person name="Bennetzen J.L."/>
            <person name="Choi D."/>
        </authorList>
    </citation>
    <scope>NUCLEOTIDE SEQUENCE [LARGE SCALE GENOMIC DNA]</scope>
    <source>
        <strain evidence="2">cv. CM334</strain>
    </source>
</reference>
<dbReference type="Proteomes" id="UP000222542">
    <property type="component" value="Unassembled WGS sequence"/>
</dbReference>
<protein>
    <submittedName>
        <fullName evidence="1">Uncharacterized protein</fullName>
    </submittedName>
</protein>
<dbReference type="AlphaFoldDB" id="A0A2G2YI93"/>
<organism evidence="1 2">
    <name type="scientific">Capsicum annuum</name>
    <name type="common">Capsicum pepper</name>
    <dbReference type="NCBI Taxonomy" id="4072"/>
    <lineage>
        <taxon>Eukaryota</taxon>
        <taxon>Viridiplantae</taxon>
        <taxon>Streptophyta</taxon>
        <taxon>Embryophyta</taxon>
        <taxon>Tracheophyta</taxon>
        <taxon>Spermatophyta</taxon>
        <taxon>Magnoliopsida</taxon>
        <taxon>eudicotyledons</taxon>
        <taxon>Gunneridae</taxon>
        <taxon>Pentapetalae</taxon>
        <taxon>asterids</taxon>
        <taxon>lamiids</taxon>
        <taxon>Solanales</taxon>
        <taxon>Solanaceae</taxon>
        <taxon>Solanoideae</taxon>
        <taxon>Capsiceae</taxon>
        <taxon>Capsicum</taxon>
    </lineage>
</organism>
<reference evidence="1 2" key="1">
    <citation type="journal article" date="2014" name="Nat. Genet.">
        <title>Genome sequence of the hot pepper provides insights into the evolution of pungency in Capsicum species.</title>
        <authorList>
            <person name="Kim S."/>
            <person name="Park M."/>
            <person name="Yeom S.I."/>
            <person name="Kim Y.M."/>
            <person name="Lee J.M."/>
            <person name="Lee H.A."/>
            <person name="Seo E."/>
            <person name="Choi J."/>
            <person name="Cheong K."/>
            <person name="Kim K.T."/>
            <person name="Jung K."/>
            <person name="Lee G.W."/>
            <person name="Oh S.K."/>
            <person name="Bae C."/>
            <person name="Kim S.B."/>
            <person name="Lee H.Y."/>
            <person name="Kim S.Y."/>
            <person name="Kim M.S."/>
            <person name="Kang B.C."/>
            <person name="Jo Y.D."/>
            <person name="Yang H.B."/>
            <person name="Jeong H.J."/>
            <person name="Kang W.H."/>
            <person name="Kwon J.K."/>
            <person name="Shin C."/>
            <person name="Lim J.Y."/>
            <person name="Park J.H."/>
            <person name="Huh J.H."/>
            <person name="Kim J.S."/>
            <person name="Kim B.D."/>
            <person name="Cohen O."/>
            <person name="Paran I."/>
            <person name="Suh M.C."/>
            <person name="Lee S.B."/>
            <person name="Kim Y.K."/>
            <person name="Shin Y."/>
            <person name="Noh S.J."/>
            <person name="Park J."/>
            <person name="Seo Y.S."/>
            <person name="Kwon S.Y."/>
            <person name="Kim H.A."/>
            <person name="Park J.M."/>
            <person name="Kim H.J."/>
            <person name="Choi S.B."/>
            <person name="Bosland P.W."/>
            <person name="Reeves G."/>
            <person name="Jo S.H."/>
            <person name="Lee B.W."/>
            <person name="Cho H.T."/>
            <person name="Choi H.S."/>
            <person name="Lee M.S."/>
            <person name="Yu Y."/>
            <person name="Do Choi Y."/>
            <person name="Park B.S."/>
            <person name="van Deynze A."/>
            <person name="Ashrafi H."/>
            <person name="Hill T."/>
            <person name="Kim W.T."/>
            <person name="Pai H.S."/>
            <person name="Ahn H.K."/>
            <person name="Yeam I."/>
            <person name="Giovannoni J.J."/>
            <person name="Rose J.K."/>
            <person name="Sorensen I."/>
            <person name="Lee S.J."/>
            <person name="Kim R.W."/>
            <person name="Choi I.Y."/>
            <person name="Choi B.S."/>
            <person name="Lim J.S."/>
            <person name="Lee Y.H."/>
            <person name="Choi D."/>
        </authorList>
    </citation>
    <scope>NUCLEOTIDE SEQUENCE [LARGE SCALE GENOMIC DNA]</scope>
    <source>
        <strain evidence="2">cv. CM334</strain>
    </source>
</reference>
<accession>A0A2G2YI93</accession>
<dbReference type="Pfam" id="PF25432">
    <property type="entry name" value="FF_PRPF40A"/>
    <property type="match status" value="1"/>
</dbReference>
<evidence type="ECO:0000313" key="1">
    <source>
        <dbReference type="EMBL" id="PHT69473.1"/>
    </source>
</evidence>
<sequence>MKVVGVVAAGSVGGSDVGFDGESGWWWWQYLDDKPQIKDAVRMAEIRLTSSWTLDDFKVEITKYISSPLMSDTNLKFVFEELLERSREKEEKEAKKRKRLADKFYELLHASKILNDADILDASIVSFVLMDILNDDDILDASVVSNA</sequence>
<dbReference type="STRING" id="4072.A0A2G2YI93"/>
<dbReference type="Gramene" id="PHT69473">
    <property type="protein sequence ID" value="PHT69473"/>
    <property type="gene ID" value="T459_28960"/>
</dbReference>
<gene>
    <name evidence="1" type="ORF">T459_28960</name>
</gene>
<proteinExistence type="predicted"/>
<evidence type="ECO:0000313" key="2">
    <source>
        <dbReference type="Proteomes" id="UP000222542"/>
    </source>
</evidence>
<name>A0A2G2YI93_CAPAN</name>
<comment type="caution">
    <text evidence="1">The sequence shown here is derived from an EMBL/GenBank/DDBJ whole genome shotgun (WGS) entry which is preliminary data.</text>
</comment>